<keyword evidence="5 7" id="KW-0472">Membrane</keyword>
<feature type="transmembrane region" description="Helical" evidence="7">
    <location>
        <begin position="84"/>
        <end position="104"/>
    </location>
</feature>
<dbReference type="CDD" id="cd10325">
    <property type="entry name" value="SLC5sbd_vSGLT"/>
    <property type="match status" value="1"/>
</dbReference>
<dbReference type="Proteomes" id="UP000656244">
    <property type="component" value="Unassembled WGS sequence"/>
</dbReference>
<comment type="subcellular location">
    <subcellularLocation>
        <location evidence="1">Membrane</location>
        <topology evidence="1">Multi-pass membrane protein</topology>
    </subcellularLocation>
</comment>
<dbReference type="PROSITE" id="PS50283">
    <property type="entry name" value="NA_SOLUT_SYMP_3"/>
    <property type="match status" value="1"/>
</dbReference>
<evidence type="ECO:0000256" key="3">
    <source>
        <dbReference type="ARBA" id="ARBA00022692"/>
    </source>
</evidence>
<evidence type="ECO:0000256" key="4">
    <source>
        <dbReference type="ARBA" id="ARBA00022989"/>
    </source>
</evidence>
<dbReference type="RefSeq" id="WP_186563533.1">
    <property type="nucleotide sequence ID" value="NZ_JACNMF010000005.1"/>
</dbReference>
<feature type="transmembrane region" description="Helical" evidence="7">
    <location>
        <begin position="48"/>
        <end position="64"/>
    </location>
</feature>
<feature type="transmembrane region" description="Helical" evidence="7">
    <location>
        <begin position="426"/>
        <end position="444"/>
    </location>
</feature>
<feature type="transmembrane region" description="Helical" evidence="7">
    <location>
        <begin position="394"/>
        <end position="414"/>
    </location>
</feature>
<keyword evidence="3 7" id="KW-0812">Transmembrane</keyword>
<feature type="transmembrane region" description="Helical" evidence="7">
    <location>
        <begin position="284"/>
        <end position="309"/>
    </location>
</feature>
<evidence type="ECO:0000256" key="2">
    <source>
        <dbReference type="ARBA" id="ARBA00006434"/>
    </source>
</evidence>
<dbReference type="InterPro" id="IPR038377">
    <property type="entry name" value="Na/Glc_symporter_sf"/>
</dbReference>
<keyword evidence="4 7" id="KW-1133">Transmembrane helix</keyword>
<feature type="transmembrane region" description="Helical" evidence="7">
    <location>
        <begin position="488"/>
        <end position="507"/>
    </location>
</feature>
<dbReference type="AlphaFoldDB" id="A0A923KH25"/>
<dbReference type="InterPro" id="IPR001734">
    <property type="entry name" value="Na/solute_symporter"/>
</dbReference>
<sequence length="548" mass="59580">MSAGFGTWDYVVFVAYAILILGVGLWVSRDKKGHQKNAEDYFLASKSLPWWAIGASLIAANISAEQFIGMSGSGFASGLAIASYEWMAALTLIIVGKYFLPIFIEKGLYTIPEFVEKRFSTNLKTILAVFWIGLYVFVNLASVLYLGALALQTIMGISLIYGIMGLAMFAAAYSLYGGLSAVAWTDVIQVVFLVLGGLVTTYLALNTVSGGEGFVAGLTTVYETVPERFEMILDESNPEYKNLPGIAVLVGGMWVANLYYWGFNQYIIQRTLAAKSLEESQKGILFAAFLKLLIPLIVVIPGIAAYVIINDPELMAGLGDIALQNSPLEKKDNAYPWLLQFLPTGLKGVAFAALAAAIVSSLASMLNSTSTIFTMDIYKEYFNKEADDRKTVNVGRISAAIALVIACIMAPLLGGIDQAFQFIQEYTGIVSPGILAVFLLGLFWKKTTNKAAITGALTSIPMAMYFKVAPKGWSSLPIFVDVPFMDQMGYTLLLTMGVIALVSYIQHKGADDEKGIPITKQLFKTSPLFNIGAFAVMLVLTVLYALFW</sequence>
<feature type="transmembrane region" description="Helical" evidence="7">
    <location>
        <begin position="243"/>
        <end position="263"/>
    </location>
</feature>
<organism evidence="8 9">
    <name type="scientific">Hyunsoonleella aquatilis</name>
    <dbReference type="NCBI Taxonomy" id="2762758"/>
    <lineage>
        <taxon>Bacteria</taxon>
        <taxon>Pseudomonadati</taxon>
        <taxon>Bacteroidota</taxon>
        <taxon>Flavobacteriia</taxon>
        <taxon>Flavobacteriales</taxon>
        <taxon>Flavobacteriaceae</taxon>
    </lineage>
</organism>
<evidence type="ECO:0000256" key="6">
    <source>
        <dbReference type="RuleBase" id="RU362091"/>
    </source>
</evidence>
<feature type="transmembrane region" description="Helical" evidence="7">
    <location>
        <begin position="125"/>
        <end position="148"/>
    </location>
</feature>
<name>A0A923KH25_9FLAO</name>
<dbReference type="GO" id="GO:0005412">
    <property type="term" value="F:D-glucose:sodium symporter activity"/>
    <property type="evidence" value="ECO:0007669"/>
    <property type="project" value="TreeGrafter"/>
</dbReference>
<feature type="transmembrane region" description="Helical" evidence="7">
    <location>
        <begin position="349"/>
        <end position="373"/>
    </location>
</feature>
<evidence type="ECO:0000256" key="1">
    <source>
        <dbReference type="ARBA" id="ARBA00004141"/>
    </source>
</evidence>
<dbReference type="NCBIfam" id="TIGR00813">
    <property type="entry name" value="sss"/>
    <property type="match status" value="1"/>
</dbReference>
<dbReference type="Pfam" id="PF00474">
    <property type="entry name" value="SSF"/>
    <property type="match status" value="1"/>
</dbReference>
<feature type="transmembrane region" description="Helical" evidence="7">
    <location>
        <begin position="154"/>
        <end position="175"/>
    </location>
</feature>
<dbReference type="Gene3D" id="1.20.1730.10">
    <property type="entry name" value="Sodium/glucose cotransporter"/>
    <property type="match status" value="1"/>
</dbReference>
<dbReference type="EMBL" id="JACNMF010000005">
    <property type="protein sequence ID" value="MBC3759561.1"/>
    <property type="molecule type" value="Genomic_DNA"/>
</dbReference>
<feature type="transmembrane region" description="Helical" evidence="7">
    <location>
        <begin position="187"/>
        <end position="205"/>
    </location>
</feature>
<protein>
    <submittedName>
        <fullName evidence="8">Sodium/sugar symporter</fullName>
    </submittedName>
</protein>
<dbReference type="PANTHER" id="PTHR11819">
    <property type="entry name" value="SOLUTE CARRIER FAMILY 5"/>
    <property type="match status" value="1"/>
</dbReference>
<feature type="transmembrane region" description="Helical" evidence="7">
    <location>
        <begin position="451"/>
        <end position="468"/>
    </location>
</feature>
<gene>
    <name evidence="8" type="ORF">H7U19_14180</name>
</gene>
<feature type="transmembrane region" description="Helical" evidence="7">
    <location>
        <begin position="6"/>
        <end position="27"/>
    </location>
</feature>
<dbReference type="InterPro" id="IPR018212">
    <property type="entry name" value="Na/solute_symporter_CS"/>
</dbReference>
<dbReference type="PANTHER" id="PTHR11819:SF195">
    <property type="entry name" value="SODIUM_GLUCOSE COTRANSPORTER 4"/>
    <property type="match status" value="1"/>
</dbReference>
<evidence type="ECO:0000313" key="8">
    <source>
        <dbReference type="EMBL" id="MBC3759561.1"/>
    </source>
</evidence>
<proteinExistence type="inferred from homology"/>
<accession>A0A923KH25</accession>
<evidence type="ECO:0000256" key="7">
    <source>
        <dbReference type="SAM" id="Phobius"/>
    </source>
</evidence>
<feature type="transmembrane region" description="Helical" evidence="7">
    <location>
        <begin position="528"/>
        <end position="547"/>
    </location>
</feature>
<comment type="similarity">
    <text evidence="2 6">Belongs to the sodium:solute symporter (SSF) (TC 2.A.21) family.</text>
</comment>
<dbReference type="PROSITE" id="PS00456">
    <property type="entry name" value="NA_SOLUT_SYMP_1"/>
    <property type="match status" value="1"/>
</dbReference>
<comment type="caution">
    <text evidence="8">The sequence shown here is derived from an EMBL/GenBank/DDBJ whole genome shotgun (WGS) entry which is preliminary data.</text>
</comment>
<reference evidence="8" key="1">
    <citation type="submission" date="2020-08" db="EMBL/GenBank/DDBJ databases">
        <title>Hyunsoonleella sp. strain SJ7 genome sequencing and assembly.</title>
        <authorList>
            <person name="Kim I."/>
        </authorList>
    </citation>
    <scope>NUCLEOTIDE SEQUENCE</scope>
    <source>
        <strain evidence="8">SJ7</strain>
    </source>
</reference>
<evidence type="ECO:0000256" key="5">
    <source>
        <dbReference type="ARBA" id="ARBA00023136"/>
    </source>
</evidence>
<evidence type="ECO:0000313" key="9">
    <source>
        <dbReference type="Proteomes" id="UP000656244"/>
    </source>
</evidence>
<keyword evidence="9" id="KW-1185">Reference proteome</keyword>
<dbReference type="GO" id="GO:0005886">
    <property type="term" value="C:plasma membrane"/>
    <property type="evidence" value="ECO:0007669"/>
    <property type="project" value="TreeGrafter"/>
</dbReference>